<dbReference type="Pfam" id="PF13941">
    <property type="entry name" value="MutL"/>
    <property type="match status" value="1"/>
</dbReference>
<proteinExistence type="predicted"/>
<protein>
    <submittedName>
        <fullName evidence="1">Glutamate mutase L</fullName>
    </submittedName>
</protein>
<dbReference type="KEGG" id="fcz:IMF26_07895"/>
<name>A0AAT9LB39_9FIRM</name>
<gene>
    <name evidence="1" type="ORF">IMF26_07895</name>
</gene>
<accession>A0AAT9LB39</accession>
<organism evidence="1">
    <name type="scientific">Candidatus Fermentithermobacillus carboniphilus</name>
    <dbReference type="NCBI Taxonomy" id="3085328"/>
    <lineage>
        <taxon>Bacteria</taxon>
        <taxon>Bacillati</taxon>
        <taxon>Bacillota</taxon>
        <taxon>Candidatus Fermentithermobacillia</taxon>
        <taxon>Candidatus Fermentithermobacillales</taxon>
        <taxon>Candidatus Fermentithermobacillaceae</taxon>
        <taxon>Candidatus Fermentithermobacillus</taxon>
    </lineage>
</organism>
<dbReference type="AlphaFoldDB" id="A0AAT9LB39"/>
<dbReference type="EMBL" id="CP062796">
    <property type="protein sequence ID" value="QUL97988.1"/>
    <property type="molecule type" value="Genomic_DNA"/>
</dbReference>
<reference evidence="1" key="1">
    <citation type="submission" date="2020-10" db="EMBL/GenBank/DDBJ databases">
        <authorList>
            <person name="Kadnikov V."/>
            <person name="Beletsky A.V."/>
            <person name="Mardanov A.V."/>
            <person name="Karnachuk O.V."/>
            <person name="Ravin N.V."/>
        </authorList>
    </citation>
    <scope>NUCLEOTIDE SEQUENCE</scope>
    <source>
        <strain evidence="1">Bu02</strain>
    </source>
</reference>
<sequence length="632" mass="68213">MEEKKVESILATDVGSTTTKAILIEKRGDEYRLVTRGEMPTTVEAPWENVMIGVRKAIKRVEELIDRPILDDTGHLIRPKEDGRGVDIYVSTSSAGGGLQMMVAGLVKSISASSAHRAALGAGAVVLDVIAVDDGRSQSEQITRITELRPDIILMSGGVDGGSVSYIASIAEIIKQANPQPRFGATYKLPLIYAGNKDAQDIVTAVCGEEMDVHIVDNLRPRHDVENLGPAREAIHDLFMNHVMAQAPGYGELMGWVDTTIMPTPGAVGRIIELMADKYKANIVGVDIGGATTDVFSSFEGTFTRTVSANLGMSYSICNVLEEAGFDNILRWIPFGMDQSQISDWIANKMVRPTTIPQTLYHLVLEQALAREALRLSFEHHKSLAKKVEKEEVGVVFKSQASMVKASGRDIIEMMKLDILVGSGGVLSHAPRRQQAALMLLDAFQPEGVTQLAVDSIFMMPHLGVLSTVYPEIAAEVFDKDCLVRLGTAIAPVGPAKRGTPMATVKISLPNGETIQEKVISGEIKVIPLGVGETATCKIQPANGNIDVGTGRGKALEVKVHGGLVGIMLDGRGRPIAIPEDPQERVKTLTSWINAMNAYPSEKIAELQERYPVKAEGAQGGKKRGGLFSFFK</sequence>
<dbReference type="InterPro" id="IPR006230">
    <property type="entry name" value="MutL"/>
</dbReference>
<reference evidence="1" key="2">
    <citation type="journal article" date="2023" name="Biology">
        <title>Prokaryotic Life Associated with Coal-Fire Gas Vents Revealed by Metagenomics.</title>
        <authorList>
            <person name="Kadnikov V.V."/>
            <person name="Mardanov A.V."/>
            <person name="Beletsky A.V."/>
            <person name="Karnachuk O.V."/>
            <person name="Ravin N.V."/>
        </authorList>
    </citation>
    <scope>NUCLEOTIDE SEQUENCE</scope>
    <source>
        <strain evidence="1">Bu02</strain>
    </source>
</reference>
<evidence type="ECO:0000313" key="1">
    <source>
        <dbReference type="EMBL" id="QUL97988.1"/>
    </source>
</evidence>